<organism evidence="1 2">
    <name type="scientific">Phytophthora cactorum</name>
    <dbReference type="NCBI Taxonomy" id="29920"/>
    <lineage>
        <taxon>Eukaryota</taxon>
        <taxon>Sar</taxon>
        <taxon>Stramenopiles</taxon>
        <taxon>Oomycota</taxon>
        <taxon>Peronosporomycetes</taxon>
        <taxon>Peronosporales</taxon>
        <taxon>Peronosporaceae</taxon>
        <taxon>Phytophthora</taxon>
    </lineage>
</organism>
<protein>
    <submittedName>
        <fullName evidence="1">Uncharacterized protein</fullName>
    </submittedName>
</protein>
<name>A0A329RUY0_9STRA</name>
<sequence>MALSTTHLTGKLPTRTCSTLLTNLSGLAANQENSEVSEGDYRQACYTARGS</sequence>
<gene>
    <name evidence="1" type="ORF">PC110_g16626</name>
</gene>
<dbReference type="Proteomes" id="UP000251314">
    <property type="component" value="Unassembled WGS sequence"/>
</dbReference>
<dbReference type="AlphaFoldDB" id="A0A329RUY0"/>
<keyword evidence="2" id="KW-1185">Reference proteome</keyword>
<dbReference type="VEuPathDB" id="FungiDB:PC110_g16626"/>
<evidence type="ECO:0000313" key="2">
    <source>
        <dbReference type="Proteomes" id="UP000251314"/>
    </source>
</evidence>
<accession>A0A329RUY0</accession>
<reference evidence="1 2" key="1">
    <citation type="submission" date="2018-01" db="EMBL/GenBank/DDBJ databases">
        <title>Draft genome of the strawberry crown rot pathogen Phytophthora cactorum.</title>
        <authorList>
            <person name="Armitage A.D."/>
            <person name="Lysoe E."/>
            <person name="Nellist C.F."/>
            <person name="Harrison R.J."/>
            <person name="Brurberg M.B."/>
        </authorList>
    </citation>
    <scope>NUCLEOTIDE SEQUENCE [LARGE SCALE GENOMIC DNA]</scope>
    <source>
        <strain evidence="1 2">10300</strain>
    </source>
</reference>
<dbReference type="EMBL" id="MJFZ01000601">
    <property type="protein sequence ID" value="RAW26978.1"/>
    <property type="molecule type" value="Genomic_DNA"/>
</dbReference>
<evidence type="ECO:0000313" key="1">
    <source>
        <dbReference type="EMBL" id="RAW26978.1"/>
    </source>
</evidence>
<comment type="caution">
    <text evidence="1">The sequence shown here is derived from an EMBL/GenBank/DDBJ whole genome shotgun (WGS) entry which is preliminary data.</text>
</comment>
<proteinExistence type="predicted"/>